<dbReference type="InterPro" id="IPR050327">
    <property type="entry name" value="Proton-linked_MCT"/>
</dbReference>
<dbReference type="InterPro" id="IPR036259">
    <property type="entry name" value="MFS_trans_sf"/>
</dbReference>
<feature type="transmembrane region" description="Helical" evidence="3">
    <location>
        <begin position="322"/>
        <end position="346"/>
    </location>
</feature>
<dbReference type="PANTHER" id="PTHR11360">
    <property type="entry name" value="MONOCARBOXYLATE TRANSPORTER"/>
    <property type="match status" value="1"/>
</dbReference>
<reference evidence="6" key="1">
    <citation type="submission" date="2025-08" db="UniProtKB">
        <authorList>
            <consortium name="RefSeq"/>
        </authorList>
    </citation>
    <scope>IDENTIFICATION</scope>
    <source>
        <tissue evidence="6">Testes</tissue>
    </source>
</reference>
<feature type="transmembrane region" description="Helical" evidence="3">
    <location>
        <begin position="84"/>
        <end position="104"/>
    </location>
</feature>
<feature type="transmembrane region" description="Helical" evidence="3">
    <location>
        <begin position="410"/>
        <end position="432"/>
    </location>
</feature>
<keyword evidence="3" id="KW-0812">Transmembrane</keyword>
<feature type="transmembrane region" description="Helical" evidence="3">
    <location>
        <begin position="444"/>
        <end position="465"/>
    </location>
</feature>
<name>A0ABM0GPT8_SACKO</name>
<feature type="transmembrane region" description="Helical" evidence="3">
    <location>
        <begin position="784"/>
        <end position="802"/>
    </location>
</feature>
<feature type="transmembrane region" description="Helical" evidence="3">
    <location>
        <begin position="944"/>
        <end position="965"/>
    </location>
</feature>
<feature type="transmembrane region" description="Helical" evidence="3">
    <location>
        <begin position="634"/>
        <end position="654"/>
    </location>
</feature>
<feature type="transmembrane region" description="Helical" evidence="3">
    <location>
        <begin position="694"/>
        <end position="718"/>
    </location>
</feature>
<comment type="subcellular location">
    <subcellularLocation>
        <location evidence="1">Membrane</location>
        <topology evidence="1">Multi-pass membrane protein</topology>
    </subcellularLocation>
</comment>
<dbReference type="Proteomes" id="UP000694865">
    <property type="component" value="Unplaced"/>
</dbReference>
<keyword evidence="5" id="KW-1185">Reference proteome</keyword>
<evidence type="ECO:0000256" key="3">
    <source>
        <dbReference type="SAM" id="Phobius"/>
    </source>
</evidence>
<keyword evidence="3" id="KW-1133">Transmembrane helix</keyword>
<evidence type="ECO:0000313" key="6">
    <source>
        <dbReference type="RefSeq" id="XP_002734655.2"/>
    </source>
</evidence>
<dbReference type="InterPro" id="IPR011701">
    <property type="entry name" value="MFS"/>
</dbReference>
<feature type="transmembrane region" description="Helical" evidence="3">
    <location>
        <begin position="853"/>
        <end position="868"/>
    </location>
</feature>
<feature type="domain" description="Major facilitator superfamily (MFS) profile" evidence="4">
    <location>
        <begin position="46"/>
        <end position="465"/>
    </location>
</feature>
<feature type="transmembrane region" description="Helical" evidence="3">
    <location>
        <begin position="284"/>
        <end position="302"/>
    </location>
</feature>
<feature type="transmembrane region" description="Helical" evidence="3">
    <location>
        <begin position="822"/>
        <end position="846"/>
    </location>
</feature>
<accession>A0ABM0GPT8</accession>
<keyword evidence="3" id="KW-0472">Membrane</keyword>
<organism evidence="5 6">
    <name type="scientific">Saccoglossus kowalevskii</name>
    <name type="common">Acorn worm</name>
    <dbReference type="NCBI Taxonomy" id="10224"/>
    <lineage>
        <taxon>Eukaryota</taxon>
        <taxon>Metazoa</taxon>
        <taxon>Hemichordata</taxon>
        <taxon>Enteropneusta</taxon>
        <taxon>Harrimaniidae</taxon>
        <taxon>Saccoglossus</taxon>
    </lineage>
</organism>
<dbReference type="Gene3D" id="1.20.1250.20">
    <property type="entry name" value="MFS general substrate transporter like domains"/>
    <property type="match status" value="4"/>
</dbReference>
<feature type="region of interest" description="Disordered" evidence="2">
    <location>
        <begin position="1"/>
        <end position="30"/>
    </location>
</feature>
<proteinExistence type="predicted"/>
<feature type="region of interest" description="Disordered" evidence="2">
    <location>
        <begin position="1004"/>
        <end position="1027"/>
    </location>
</feature>
<feature type="transmembrane region" description="Helical" evidence="3">
    <location>
        <begin position="666"/>
        <end position="688"/>
    </location>
</feature>
<protein>
    <submittedName>
        <fullName evidence="6">Uncharacterized protein LOC100377723</fullName>
    </submittedName>
</protein>
<feature type="transmembrane region" description="Helical" evidence="3">
    <location>
        <begin position="550"/>
        <end position="571"/>
    </location>
</feature>
<dbReference type="Pfam" id="PF07690">
    <property type="entry name" value="MFS_1"/>
    <property type="match status" value="3"/>
</dbReference>
<sequence>MEDRVGKRDKELPKDKDGHTEHNAATDYTANERSGVAPDGAWGWVIVAATFMVLFIVKGSHHSIGLFFAAIMDHFDEGAGDTSWMASTQVTISLCFGPIAAVLSNRFSHRSVVVTGGLVTSMSLFASAFAPNIAFITVTFGFLVGVGHGLTRGPSGAMVGRYFKKRYAIASGISAVGGGFGSFVLAPLQRFLIDNYGWSGAFIVVAGIVLHLCISGLLLRPIHLGNNIKDTDELKIEQDVKECATHESTYVSTNNLDHVINRAWCCKDVLSVCGHLGLHLFTDAMFSILMIHALLFGFGVNVPAIHIVKRADNIGVTRSESAVMLSVFGITLMISAVAQGFVVDLLHLCKIKSYGAGCFLFGLCIIIVPATDDFISMCVVMAILGAARGVFAALHVVVTKTVVGAEKLTSGYGLYLFFVGLGQLIGPVAAGYLYDATGNYDASFYFGGSCVVGSVLILLIGQYIVKNKAKKRDRQTELQKLGYTRYTITKSDNNVTQTTRIESNDMPPCEELLVAEHVTSFDSIAKVATNRQGVVAPDGGWGWMVVAARFMTLFIIKGSHHSIGLFFAAIMDHFNEGAGDTSWMVSTQVAISLCMGPIAAALSNRFSHRSVTFIGGVITSMSLFVSAFAPNIAFITVTYGVLVGVGHGLARTPSAAMVGRYFKRRYAIANGIAAVGSGCGSFVLAPLQRFLINYYGWSGAFIVVAGIALNLCISGLLLRPIYLAKIINDEDEFRLEEEIEESAAHDTADVTTNNDLEKKHVRIWCFETFLTVCRHLGLHLFTDAMFSILMINSLLFGFGVNIPAIHIVKRADNIGVTRSESAVMLSVFGITMMVSAVTQGFVVDFLHLCKIKSYGAACFLFGMCTLIIPMTNNFISMCVVMAIMGVARGVFAALQVVATKAVVGPEKLTSGYGLSLFMVGLGQLIGPVTAGYLYDVTGNYDASFYFGGCCIIASVLILMVGQYVVDHKHKKKQRQHTELRGIEYSHSKAKESVTCRSFTDAMQKKDSKSSDRPECDELLVDKSESSV</sequence>
<feature type="transmembrane region" description="Helical" evidence="3">
    <location>
        <begin position="198"/>
        <end position="219"/>
    </location>
</feature>
<evidence type="ECO:0000256" key="1">
    <source>
        <dbReference type="ARBA" id="ARBA00004141"/>
    </source>
</evidence>
<feature type="transmembrane region" description="Helical" evidence="3">
    <location>
        <begin position="124"/>
        <end position="146"/>
    </location>
</feature>
<dbReference type="SUPFAM" id="SSF103473">
    <property type="entry name" value="MFS general substrate transporter"/>
    <property type="match status" value="2"/>
</dbReference>
<feature type="transmembrane region" description="Helical" evidence="3">
    <location>
        <begin position="583"/>
        <end position="603"/>
    </location>
</feature>
<feature type="compositionally biased region" description="Basic and acidic residues" evidence="2">
    <location>
        <begin position="1"/>
        <end position="24"/>
    </location>
</feature>
<gene>
    <name evidence="6" type="primary">LOC100377723</name>
</gene>
<evidence type="ECO:0000313" key="5">
    <source>
        <dbReference type="Proteomes" id="UP000694865"/>
    </source>
</evidence>
<feature type="transmembrane region" description="Helical" evidence="3">
    <location>
        <begin position="41"/>
        <end position="72"/>
    </location>
</feature>
<dbReference type="RefSeq" id="XP_002734655.2">
    <property type="nucleotide sequence ID" value="XM_002734609.2"/>
</dbReference>
<dbReference type="InterPro" id="IPR020846">
    <property type="entry name" value="MFS_dom"/>
</dbReference>
<feature type="transmembrane region" description="Helical" evidence="3">
    <location>
        <begin position="910"/>
        <end position="932"/>
    </location>
</feature>
<dbReference type="PROSITE" id="PS50850">
    <property type="entry name" value="MFS"/>
    <property type="match status" value="2"/>
</dbReference>
<evidence type="ECO:0000259" key="4">
    <source>
        <dbReference type="PROSITE" id="PS50850"/>
    </source>
</evidence>
<dbReference type="CDD" id="cd17352">
    <property type="entry name" value="MFS_MCT_SLC16"/>
    <property type="match status" value="2"/>
</dbReference>
<dbReference type="PANTHER" id="PTHR11360:SF284">
    <property type="entry name" value="EG:103B4.3 PROTEIN-RELATED"/>
    <property type="match status" value="1"/>
</dbReference>
<feature type="transmembrane region" description="Helical" evidence="3">
    <location>
        <begin position="167"/>
        <end position="186"/>
    </location>
</feature>
<dbReference type="GeneID" id="100377723"/>
<evidence type="ECO:0000256" key="2">
    <source>
        <dbReference type="SAM" id="MobiDB-lite"/>
    </source>
</evidence>
<feature type="transmembrane region" description="Helical" evidence="3">
    <location>
        <begin position="374"/>
        <end position="398"/>
    </location>
</feature>
<feature type="domain" description="Major facilitator superfamily (MFS) profile" evidence="4">
    <location>
        <begin position="545"/>
        <end position="965"/>
    </location>
</feature>